<dbReference type="InterPro" id="IPR051552">
    <property type="entry name" value="HptR"/>
</dbReference>
<dbReference type="Gene3D" id="1.10.10.60">
    <property type="entry name" value="Homeodomain-like"/>
    <property type="match status" value="2"/>
</dbReference>
<evidence type="ECO:0000259" key="9">
    <source>
        <dbReference type="PROSITE" id="PS01124"/>
    </source>
</evidence>
<dbReference type="PROSITE" id="PS00041">
    <property type="entry name" value="HTH_ARAC_FAMILY_1"/>
    <property type="match status" value="1"/>
</dbReference>
<feature type="modified residue" description="4-aspartylphosphate" evidence="8">
    <location>
        <position position="54"/>
    </location>
</feature>
<evidence type="ECO:0000313" key="11">
    <source>
        <dbReference type="EMBL" id="PXW89421.1"/>
    </source>
</evidence>
<dbReference type="AlphaFoldDB" id="A0A2V3W8V4"/>
<protein>
    <submittedName>
        <fullName evidence="11">Two-component system response regulator YesN</fullName>
    </submittedName>
</protein>
<dbReference type="Gene3D" id="3.40.50.2300">
    <property type="match status" value="1"/>
</dbReference>
<keyword evidence="2" id="KW-0963">Cytoplasm</keyword>
<keyword evidence="12" id="KW-1185">Reference proteome</keyword>
<dbReference type="InterPro" id="IPR009057">
    <property type="entry name" value="Homeodomain-like_sf"/>
</dbReference>
<dbReference type="PROSITE" id="PS01124">
    <property type="entry name" value="HTH_ARAC_FAMILY_2"/>
    <property type="match status" value="1"/>
</dbReference>
<feature type="domain" description="Response regulatory" evidence="10">
    <location>
        <begin position="2"/>
        <end position="119"/>
    </location>
</feature>
<keyword evidence="6" id="KW-0238">DNA-binding</keyword>
<dbReference type="GO" id="GO:0005737">
    <property type="term" value="C:cytoplasm"/>
    <property type="evidence" value="ECO:0007669"/>
    <property type="project" value="UniProtKB-SubCell"/>
</dbReference>
<dbReference type="PRINTS" id="PR00032">
    <property type="entry name" value="HTHARAC"/>
</dbReference>
<evidence type="ECO:0000256" key="8">
    <source>
        <dbReference type="PROSITE-ProRule" id="PRU00169"/>
    </source>
</evidence>
<comment type="caution">
    <text evidence="11">The sequence shown here is derived from an EMBL/GenBank/DDBJ whole genome shotgun (WGS) entry which is preliminary data.</text>
</comment>
<evidence type="ECO:0000313" key="12">
    <source>
        <dbReference type="Proteomes" id="UP000247978"/>
    </source>
</evidence>
<dbReference type="GO" id="GO:0000160">
    <property type="term" value="P:phosphorelay signal transduction system"/>
    <property type="evidence" value="ECO:0007669"/>
    <property type="project" value="UniProtKB-KW"/>
</dbReference>
<dbReference type="InterPro" id="IPR001789">
    <property type="entry name" value="Sig_transdc_resp-reg_receiver"/>
</dbReference>
<evidence type="ECO:0000256" key="1">
    <source>
        <dbReference type="ARBA" id="ARBA00004496"/>
    </source>
</evidence>
<dbReference type="PANTHER" id="PTHR42713:SF3">
    <property type="entry name" value="TRANSCRIPTIONAL REGULATORY PROTEIN HPTR"/>
    <property type="match status" value="1"/>
</dbReference>
<proteinExistence type="predicted"/>
<dbReference type="Pfam" id="PF00072">
    <property type="entry name" value="Response_reg"/>
    <property type="match status" value="1"/>
</dbReference>
<reference evidence="11 12" key="1">
    <citation type="submission" date="2018-05" db="EMBL/GenBank/DDBJ databases">
        <title>Genomic Encyclopedia of Type Strains, Phase IV (KMG-IV): sequencing the most valuable type-strain genomes for metagenomic binning, comparative biology and taxonomic classification.</title>
        <authorList>
            <person name="Goeker M."/>
        </authorList>
    </citation>
    <scope>NUCLEOTIDE SEQUENCE [LARGE SCALE GENOMIC DNA]</scope>
    <source>
        <strain evidence="11 12">DSM 28556</strain>
    </source>
</reference>
<comment type="subcellular location">
    <subcellularLocation>
        <location evidence="1">Cytoplasm</location>
    </subcellularLocation>
</comment>
<evidence type="ECO:0000256" key="4">
    <source>
        <dbReference type="ARBA" id="ARBA00023012"/>
    </source>
</evidence>
<evidence type="ECO:0000256" key="5">
    <source>
        <dbReference type="ARBA" id="ARBA00023015"/>
    </source>
</evidence>
<dbReference type="Proteomes" id="UP000247978">
    <property type="component" value="Unassembled WGS sequence"/>
</dbReference>
<dbReference type="SMART" id="SM00342">
    <property type="entry name" value="HTH_ARAC"/>
    <property type="match status" value="1"/>
</dbReference>
<dbReference type="EMBL" id="QJJQ01000002">
    <property type="protein sequence ID" value="PXW89421.1"/>
    <property type="molecule type" value="Genomic_DNA"/>
</dbReference>
<dbReference type="InterPro" id="IPR020449">
    <property type="entry name" value="Tscrpt_reg_AraC-type_HTH"/>
</dbReference>
<sequence length="350" mass="40973">MKLLIVDDEVVIRQGVQTLLEKSGFPITSLSEAKNGKEALRCIKNQLPDIVITDIRMPVMDGLELSKRLSSIHSDIELVILTGYADFQYAQAAVKYGVLDYILKPISQESINDTMMKVLLKHSSRWSDDINSKWMAEINKIVSHIIKELLAENKLEMKQILDQWKAYCFHHQLSFIKIKKLMGYFHFLFKTKMITYYNHKTDVETPSNNAFSIDDLFADYYEYLLKQLNHIQQNRIPRSSIIIQQVVSEIHHNFADQGLNIKRLAEQSNISNSYLSKIFRETMNVPITQYISEYRLEMARERLESDKETKIIDICFACGFNDYPYFSKFFKRTYGVSPLQYREKVRCQIS</sequence>
<gene>
    <name evidence="11" type="ORF">DFR56_102198</name>
</gene>
<evidence type="ECO:0000256" key="6">
    <source>
        <dbReference type="ARBA" id="ARBA00023125"/>
    </source>
</evidence>
<feature type="domain" description="HTH araC/xylS-type" evidence="9">
    <location>
        <begin position="244"/>
        <end position="344"/>
    </location>
</feature>
<evidence type="ECO:0000256" key="2">
    <source>
        <dbReference type="ARBA" id="ARBA00022490"/>
    </source>
</evidence>
<keyword evidence="3 8" id="KW-0597">Phosphoprotein</keyword>
<name>A0A2V3W8V4_9BACI</name>
<dbReference type="InterPro" id="IPR018060">
    <property type="entry name" value="HTH_AraC"/>
</dbReference>
<dbReference type="PANTHER" id="PTHR42713">
    <property type="entry name" value="HISTIDINE KINASE-RELATED"/>
    <property type="match status" value="1"/>
</dbReference>
<dbReference type="CDD" id="cd17536">
    <property type="entry name" value="REC_YesN-like"/>
    <property type="match status" value="1"/>
</dbReference>
<dbReference type="SMART" id="SM00448">
    <property type="entry name" value="REC"/>
    <property type="match status" value="1"/>
</dbReference>
<dbReference type="RefSeq" id="WP_158525496.1">
    <property type="nucleotide sequence ID" value="NZ_JBHUHB010000001.1"/>
</dbReference>
<organism evidence="11 12">
    <name type="scientific">Pseudogracilibacillus auburnensis</name>
    <dbReference type="NCBI Taxonomy" id="1494959"/>
    <lineage>
        <taxon>Bacteria</taxon>
        <taxon>Bacillati</taxon>
        <taxon>Bacillota</taxon>
        <taxon>Bacilli</taxon>
        <taxon>Bacillales</taxon>
        <taxon>Bacillaceae</taxon>
        <taxon>Pseudogracilibacillus</taxon>
    </lineage>
</organism>
<dbReference type="Pfam" id="PF12833">
    <property type="entry name" value="HTH_18"/>
    <property type="match status" value="1"/>
</dbReference>
<dbReference type="OrthoDB" id="159632at2"/>
<dbReference type="SUPFAM" id="SSF52172">
    <property type="entry name" value="CheY-like"/>
    <property type="match status" value="1"/>
</dbReference>
<evidence type="ECO:0000256" key="3">
    <source>
        <dbReference type="ARBA" id="ARBA00022553"/>
    </source>
</evidence>
<dbReference type="InterPro" id="IPR011006">
    <property type="entry name" value="CheY-like_superfamily"/>
</dbReference>
<keyword evidence="4" id="KW-0902">Two-component regulatory system</keyword>
<evidence type="ECO:0000256" key="7">
    <source>
        <dbReference type="ARBA" id="ARBA00023163"/>
    </source>
</evidence>
<dbReference type="GO" id="GO:0043565">
    <property type="term" value="F:sequence-specific DNA binding"/>
    <property type="evidence" value="ECO:0007669"/>
    <property type="project" value="InterPro"/>
</dbReference>
<accession>A0A2V3W8V4</accession>
<dbReference type="PROSITE" id="PS50110">
    <property type="entry name" value="RESPONSE_REGULATORY"/>
    <property type="match status" value="1"/>
</dbReference>
<keyword evidence="5" id="KW-0805">Transcription regulation</keyword>
<dbReference type="GO" id="GO:0003700">
    <property type="term" value="F:DNA-binding transcription factor activity"/>
    <property type="evidence" value="ECO:0007669"/>
    <property type="project" value="InterPro"/>
</dbReference>
<keyword evidence="7" id="KW-0804">Transcription</keyword>
<dbReference type="SUPFAM" id="SSF46689">
    <property type="entry name" value="Homeodomain-like"/>
    <property type="match status" value="1"/>
</dbReference>
<evidence type="ECO:0000259" key="10">
    <source>
        <dbReference type="PROSITE" id="PS50110"/>
    </source>
</evidence>
<dbReference type="InterPro" id="IPR018062">
    <property type="entry name" value="HTH_AraC-typ_CS"/>
</dbReference>